<proteinExistence type="inferred from homology"/>
<dbReference type="InterPro" id="IPR014729">
    <property type="entry name" value="Rossmann-like_a/b/a_fold"/>
</dbReference>
<sequence length="298" mass="31566">MSQPTPHPVVVALGEQPADAALAFAVDEARRRGCGVHLLHVVHALPQGPEMVLVQSVDVEAIGRRSLREAFDLCRGMAGETIPVTGRLLLGTVVHELVDAVADLEAARMVVLQHRDLSRVRRLVSRSTTSGLAARLHVPLVSVPTGWVAPPDDAAPGLVTAGVDVPHRSDAVLRAAVDAARARGARLELVHSWSLPGLHDDPSLARVHGESIAVQEAEEIRDRLVELGLDLDGLEVEVRTPQSPAAERLVEASEASSLLVVGKHDPMVPLGSHVGPVAGAVLREAQCPVMLVDPHRPG</sequence>
<organism evidence="3 4">
    <name type="scientific">Nocardioides salarius</name>
    <dbReference type="NCBI Taxonomy" id="374513"/>
    <lineage>
        <taxon>Bacteria</taxon>
        <taxon>Bacillati</taxon>
        <taxon>Actinomycetota</taxon>
        <taxon>Actinomycetes</taxon>
        <taxon>Propionibacteriales</taxon>
        <taxon>Nocardioidaceae</taxon>
        <taxon>Nocardioides</taxon>
    </lineage>
</organism>
<dbReference type="EMBL" id="JAFBBZ010000001">
    <property type="protein sequence ID" value="MBM7506355.1"/>
    <property type="molecule type" value="Genomic_DNA"/>
</dbReference>
<dbReference type="PANTHER" id="PTHR46268:SF6">
    <property type="entry name" value="UNIVERSAL STRESS PROTEIN UP12"/>
    <property type="match status" value="1"/>
</dbReference>
<dbReference type="Pfam" id="PF00582">
    <property type="entry name" value="Usp"/>
    <property type="match status" value="2"/>
</dbReference>
<dbReference type="Proteomes" id="UP000732378">
    <property type="component" value="Unassembled WGS sequence"/>
</dbReference>
<name>A0ABS2M591_9ACTN</name>
<comment type="caution">
    <text evidence="3">The sequence shown here is derived from an EMBL/GenBank/DDBJ whole genome shotgun (WGS) entry which is preliminary data.</text>
</comment>
<evidence type="ECO:0000259" key="2">
    <source>
        <dbReference type="Pfam" id="PF00582"/>
    </source>
</evidence>
<evidence type="ECO:0000313" key="3">
    <source>
        <dbReference type="EMBL" id="MBM7506355.1"/>
    </source>
</evidence>
<reference evidence="3 4" key="1">
    <citation type="submission" date="2021-01" db="EMBL/GenBank/DDBJ databases">
        <title>Sequencing the genomes of 1000 actinobacteria strains.</title>
        <authorList>
            <person name="Klenk H.-P."/>
        </authorList>
    </citation>
    <scope>NUCLEOTIDE SEQUENCE [LARGE SCALE GENOMIC DNA]</scope>
    <source>
        <strain evidence="3 4">DSM 18239</strain>
    </source>
</reference>
<comment type="similarity">
    <text evidence="1">Belongs to the universal stress protein A family.</text>
</comment>
<evidence type="ECO:0000256" key="1">
    <source>
        <dbReference type="ARBA" id="ARBA00008791"/>
    </source>
</evidence>
<dbReference type="SUPFAM" id="SSF52402">
    <property type="entry name" value="Adenine nucleotide alpha hydrolases-like"/>
    <property type="match status" value="2"/>
</dbReference>
<feature type="domain" description="UspA" evidence="2">
    <location>
        <begin position="8"/>
        <end position="143"/>
    </location>
</feature>
<dbReference type="PANTHER" id="PTHR46268">
    <property type="entry name" value="STRESS RESPONSE PROTEIN NHAX"/>
    <property type="match status" value="1"/>
</dbReference>
<dbReference type="InterPro" id="IPR006016">
    <property type="entry name" value="UspA"/>
</dbReference>
<protein>
    <submittedName>
        <fullName evidence="3">Nucleotide-binding universal stress UspA family protein</fullName>
    </submittedName>
</protein>
<dbReference type="RefSeq" id="WP_193668730.1">
    <property type="nucleotide sequence ID" value="NZ_JACDTV010000006.1"/>
</dbReference>
<evidence type="ECO:0000313" key="4">
    <source>
        <dbReference type="Proteomes" id="UP000732378"/>
    </source>
</evidence>
<keyword evidence="4" id="KW-1185">Reference proteome</keyword>
<dbReference type="CDD" id="cd00293">
    <property type="entry name" value="USP-like"/>
    <property type="match status" value="1"/>
</dbReference>
<feature type="domain" description="UspA" evidence="2">
    <location>
        <begin position="161"/>
        <end position="292"/>
    </location>
</feature>
<accession>A0ABS2M591</accession>
<dbReference type="Gene3D" id="3.40.50.620">
    <property type="entry name" value="HUPs"/>
    <property type="match status" value="2"/>
</dbReference>
<gene>
    <name evidence="3" type="ORF">JOE61_000169</name>
</gene>